<feature type="compositionally biased region" description="Acidic residues" evidence="12">
    <location>
        <begin position="580"/>
        <end position="605"/>
    </location>
</feature>
<comment type="similarity">
    <text evidence="1 11">Belongs to the DnaX/STICHEL family.</text>
</comment>
<dbReference type="PANTHER" id="PTHR11669">
    <property type="entry name" value="REPLICATION FACTOR C / DNA POLYMERASE III GAMMA-TAU SUBUNIT"/>
    <property type="match status" value="1"/>
</dbReference>
<evidence type="ECO:0000256" key="9">
    <source>
        <dbReference type="ARBA" id="ARBA00022932"/>
    </source>
</evidence>
<evidence type="ECO:0000256" key="4">
    <source>
        <dbReference type="ARBA" id="ARBA00022705"/>
    </source>
</evidence>
<dbReference type="Pfam" id="PF22608">
    <property type="entry name" value="DNAX_ATPase_lid"/>
    <property type="match status" value="1"/>
</dbReference>
<evidence type="ECO:0000256" key="6">
    <source>
        <dbReference type="ARBA" id="ARBA00022741"/>
    </source>
</evidence>
<dbReference type="Pfam" id="PF12169">
    <property type="entry name" value="DNA_pol3_gamma3"/>
    <property type="match status" value="1"/>
</dbReference>
<evidence type="ECO:0000313" key="14">
    <source>
        <dbReference type="EMBL" id="HIS83391.1"/>
    </source>
</evidence>
<dbReference type="InterPro" id="IPR027417">
    <property type="entry name" value="P-loop_NTPase"/>
</dbReference>
<comment type="subunit">
    <text evidence="11">DNA polymerase III contains a core (composed of alpha, epsilon and theta chains) that associates with a tau subunit. This core dimerizes to form the POLIII' complex. PolIII' associates with the gamma complex (composed of gamma, delta, delta', psi and chi chains) and with the beta chain to form the complete DNA polymerase III complex.</text>
</comment>
<dbReference type="GO" id="GO:0005524">
    <property type="term" value="F:ATP binding"/>
    <property type="evidence" value="ECO:0007669"/>
    <property type="project" value="UniProtKB-KW"/>
</dbReference>
<dbReference type="EMBL" id="DVJO01000159">
    <property type="protein sequence ID" value="HIS83391.1"/>
    <property type="molecule type" value="Genomic_DNA"/>
</dbReference>
<dbReference type="GO" id="GO:0006261">
    <property type="term" value="P:DNA-templated DNA replication"/>
    <property type="evidence" value="ECO:0007669"/>
    <property type="project" value="TreeGrafter"/>
</dbReference>
<dbReference type="SUPFAM" id="SSF48019">
    <property type="entry name" value="post-AAA+ oligomerization domain-like"/>
    <property type="match status" value="1"/>
</dbReference>
<evidence type="ECO:0000256" key="3">
    <source>
        <dbReference type="ARBA" id="ARBA00022695"/>
    </source>
</evidence>
<comment type="catalytic activity">
    <reaction evidence="10 11">
        <text>DNA(n) + a 2'-deoxyribonucleoside 5'-triphosphate = DNA(n+1) + diphosphate</text>
        <dbReference type="Rhea" id="RHEA:22508"/>
        <dbReference type="Rhea" id="RHEA-COMP:17339"/>
        <dbReference type="Rhea" id="RHEA-COMP:17340"/>
        <dbReference type="ChEBI" id="CHEBI:33019"/>
        <dbReference type="ChEBI" id="CHEBI:61560"/>
        <dbReference type="ChEBI" id="CHEBI:173112"/>
        <dbReference type="EC" id="2.7.7.7"/>
    </reaction>
</comment>
<gene>
    <name evidence="11 14" type="primary">dnaX</name>
    <name evidence="14" type="ORF">IAD41_07285</name>
</gene>
<dbReference type="Gene3D" id="3.40.50.300">
    <property type="entry name" value="P-loop containing nucleotide triphosphate hydrolases"/>
    <property type="match status" value="1"/>
</dbReference>
<dbReference type="InterPro" id="IPR001270">
    <property type="entry name" value="ClpA/B"/>
</dbReference>
<dbReference type="FunFam" id="3.40.50.300:FF:000014">
    <property type="entry name" value="DNA polymerase III subunit gamma/tau"/>
    <property type="match status" value="1"/>
</dbReference>
<dbReference type="GO" id="GO:0003887">
    <property type="term" value="F:DNA-directed DNA polymerase activity"/>
    <property type="evidence" value="ECO:0007669"/>
    <property type="project" value="UniProtKB-KW"/>
</dbReference>
<dbReference type="CDD" id="cd00009">
    <property type="entry name" value="AAA"/>
    <property type="match status" value="1"/>
</dbReference>
<proteinExistence type="inferred from homology"/>
<comment type="function">
    <text evidence="11">DNA polymerase III is a complex, multichain enzyme responsible for most of the replicative synthesis in bacteria. This DNA polymerase also exhibits 3' to 5' exonuclease activity.</text>
</comment>
<dbReference type="Gene3D" id="1.20.272.10">
    <property type="match status" value="1"/>
</dbReference>
<dbReference type="InterPro" id="IPR050238">
    <property type="entry name" value="DNA_Rep/Repair_Clamp_Loader"/>
</dbReference>
<dbReference type="InterPro" id="IPR012763">
    <property type="entry name" value="DNA_pol_III_sug/sutau_N"/>
</dbReference>
<keyword evidence="5" id="KW-0479">Metal-binding</keyword>
<sequence length="634" mass="70034">MNEKYIPLYRKYRPQKLEEVVGQEHIKQALSNAIAMDKISHAYLFTGPRGTGKTSTARIFAKSLNCVNGPTINPCGECENCRDITNSVPMDVIEIDAASNRKVEDAQNILEKVMYAPVNSRFKIYIIDEVHMLSTTAFNALLKTLEEPPKNVIFILATTEVHKVLDTIKSRCQRFDFRRITTSDIVKHLRYISDSEKINITDDALATIAKNSAGGMRDSIALLDQLSVLGSQNAITTDDINALLGRISFDVLRDLSANILSSNQAGAIEILEKIYNSGNEPVQILQNLLDYFKNLLIVKNCKPEIAIELTQLNDLQIKDLAGQASGIETHQIISLSDKCANYIKEIKTTNNPRLWLEIAIIDLANLAENTKLEDLQARLSALEGGGRYVPSSVTPAAHAVPKIVQQSAKPEPPQPAVVAPPKPEPLKTPEAPVKPVEPKTVSPEPPAEEFAPMPKAKVSNGEDIFSLWESLLSKVKMPAHALLKQWAKPVKLSPEEVVITVKNEIYLNQFVSGSKRAVLQKAVDELFSQTDTNITVRLPMPEDEALQRQAAEKKSEAAPVKPSPAPTPKPEPQKMPDLKEIEEDIEASEENSDGSGEDVSGEEETSSSNAKRFEHMHSDTVNMVMDLFDGKLIE</sequence>
<dbReference type="GO" id="GO:0003677">
    <property type="term" value="F:DNA binding"/>
    <property type="evidence" value="ECO:0007669"/>
    <property type="project" value="InterPro"/>
</dbReference>
<feature type="compositionally biased region" description="Pro residues" evidence="12">
    <location>
        <begin position="410"/>
        <end position="423"/>
    </location>
</feature>
<feature type="region of interest" description="Disordered" evidence="12">
    <location>
        <begin position="405"/>
        <end position="453"/>
    </location>
</feature>
<comment type="caution">
    <text evidence="14">The sequence shown here is derived from an EMBL/GenBank/DDBJ whole genome shotgun (WGS) entry which is preliminary data.</text>
</comment>
<dbReference type="NCBIfam" id="TIGR01128">
    <property type="entry name" value="holA"/>
    <property type="match status" value="1"/>
</dbReference>
<evidence type="ECO:0000256" key="2">
    <source>
        <dbReference type="ARBA" id="ARBA00022679"/>
    </source>
</evidence>
<evidence type="ECO:0000256" key="1">
    <source>
        <dbReference type="ARBA" id="ARBA00006360"/>
    </source>
</evidence>
<dbReference type="Proteomes" id="UP000824139">
    <property type="component" value="Unassembled WGS sequence"/>
</dbReference>
<dbReference type="NCBIfam" id="NF004046">
    <property type="entry name" value="PRK05563.1"/>
    <property type="match status" value="1"/>
</dbReference>
<evidence type="ECO:0000256" key="8">
    <source>
        <dbReference type="ARBA" id="ARBA00022840"/>
    </source>
</evidence>
<dbReference type="InterPro" id="IPR003593">
    <property type="entry name" value="AAA+_ATPase"/>
</dbReference>
<keyword evidence="7" id="KW-0862">Zinc</keyword>
<dbReference type="CDD" id="cd18137">
    <property type="entry name" value="HLD_clamp_pol_III_gamma_tau"/>
    <property type="match status" value="1"/>
</dbReference>
<dbReference type="InterPro" id="IPR005790">
    <property type="entry name" value="DNA_polIII_delta"/>
</dbReference>
<evidence type="ECO:0000259" key="13">
    <source>
        <dbReference type="SMART" id="SM00382"/>
    </source>
</evidence>
<reference evidence="14" key="2">
    <citation type="journal article" date="2021" name="PeerJ">
        <title>Extensive microbial diversity within the chicken gut microbiome revealed by metagenomics and culture.</title>
        <authorList>
            <person name="Gilroy R."/>
            <person name="Ravi A."/>
            <person name="Getino M."/>
            <person name="Pursley I."/>
            <person name="Horton D.L."/>
            <person name="Alikhan N.F."/>
            <person name="Baker D."/>
            <person name="Gharbi K."/>
            <person name="Hall N."/>
            <person name="Watson M."/>
            <person name="Adriaenssens E.M."/>
            <person name="Foster-Nyarko E."/>
            <person name="Jarju S."/>
            <person name="Secka A."/>
            <person name="Antonio M."/>
            <person name="Oren A."/>
            <person name="Chaudhuri R.R."/>
            <person name="La Ragione R."/>
            <person name="Hildebrand F."/>
            <person name="Pallen M.J."/>
        </authorList>
    </citation>
    <scope>NUCLEOTIDE SEQUENCE</scope>
    <source>
        <strain evidence="14">CHK152-2994</strain>
    </source>
</reference>
<dbReference type="GO" id="GO:0009360">
    <property type="term" value="C:DNA polymerase III complex"/>
    <property type="evidence" value="ECO:0007669"/>
    <property type="project" value="InterPro"/>
</dbReference>
<organism evidence="14 15">
    <name type="scientific">Candidatus Scatenecus faecavium</name>
    <dbReference type="NCBI Taxonomy" id="2840915"/>
    <lineage>
        <taxon>Bacteria</taxon>
        <taxon>Candidatus Scatenecus</taxon>
    </lineage>
</organism>
<evidence type="ECO:0000313" key="15">
    <source>
        <dbReference type="Proteomes" id="UP000824139"/>
    </source>
</evidence>
<evidence type="ECO:0000256" key="11">
    <source>
        <dbReference type="RuleBase" id="RU364063"/>
    </source>
</evidence>
<dbReference type="SUPFAM" id="SSF52540">
    <property type="entry name" value="P-loop containing nucleoside triphosphate hydrolases"/>
    <property type="match status" value="1"/>
</dbReference>
<dbReference type="InterPro" id="IPR045085">
    <property type="entry name" value="HLD_clamp_pol_III_gamma_tau"/>
</dbReference>
<dbReference type="Gene3D" id="1.10.8.60">
    <property type="match status" value="1"/>
</dbReference>
<evidence type="ECO:0000256" key="12">
    <source>
        <dbReference type="SAM" id="MobiDB-lite"/>
    </source>
</evidence>
<keyword evidence="2 11" id="KW-0808">Transferase</keyword>
<protein>
    <recommendedName>
        <fullName evidence="11">DNA polymerase III subunit gamma/tau</fullName>
        <ecNumber evidence="11">2.7.7.7</ecNumber>
    </recommendedName>
</protein>
<dbReference type="FunFam" id="1.10.8.60:FF:000013">
    <property type="entry name" value="DNA polymerase III subunit gamma/tau"/>
    <property type="match status" value="1"/>
</dbReference>
<keyword evidence="6 11" id="KW-0547">Nucleotide-binding</keyword>
<dbReference type="PANTHER" id="PTHR11669:SF0">
    <property type="entry name" value="PROTEIN STICHEL-LIKE 2"/>
    <property type="match status" value="1"/>
</dbReference>
<feature type="compositionally biased region" description="Pro residues" evidence="12">
    <location>
        <begin position="561"/>
        <end position="570"/>
    </location>
</feature>
<keyword evidence="8 11" id="KW-0067">ATP-binding</keyword>
<name>A0A9D1K4B9_9BACT</name>
<accession>A0A9D1K4B9</accession>
<feature type="domain" description="AAA+ ATPase" evidence="13">
    <location>
        <begin position="39"/>
        <end position="181"/>
    </location>
</feature>
<feature type="region of interest" description="Disordered" evidence="12">
    <location>
        <begin position="535"/>
        <end position="621"/>
    </location>
</feature>
<dbReference type="Pfam" id="PF13177">
    <property type="entry name" value="DNA_pol3_delta2"/>
    <property type="match status" value="1"/>
</dbReference>
<evidence type="ECO:0000256" key="7">
    <source>
        <dbReference type="ARBA" id="ARBA00022833"/>
    </source>
</evidence>
<keyword evidence="3 11" id="KW-0548">Nucleotidyltransferase</keyword>
<dbReference type="NCBIfam" id="TIGR02397">
    <property type="entry name" value="dnaX_nterm"/>
    <property type="match status" value="1"/>
</dbReference>
<dbReference type="AlphaFoldDB" id="A0A9D1K4B9"/>
<dbReference type="InterPro" id="IPR022754">
    <property type="entry name" value="DNA_pol_III_gamma-3"/>
</dbReference>
<dbReference type="SMART" id="SM00382">
    <property type="entry name" value="AAA"/>
    <property type="match status" value="1"/>
</dbReference>
<dbReference type="GO" id="GO:0046872">
    <property type="term" value="F:metal ion binding"/>
    <property type="evidence" value="ECO:0007669"/>
    <property type="project" value="UniProtKB-KW"/>
</dbReference>
<dbReference type="InterPro" id="IPR008921">
    <property type="entry name" value="DNA_pol3_clamp-load_cplx_C"/>
</dbReference>
<evidence type="ECO:0000256" key="5">
    <source>
        <dbReference type="ARBA" id="ARBA00022723"/>
    </source>
</evidence>
<reference evidence="14" key="1">
    <citation type="submission" date="2020-10" db="EMBL/GenBank/DDBJ databases">
        <authorList>
            <person name="Gilroy R."/>
        </authorList>
    </citation>
    <scope>NUCLEOTIDE SEQUENCE</scope>
    <source>
        <strain evidence="14">CHK152-2994</strain>
    </source>
</reference>
<evidence type="ECO:0000256" key="10">
    <source>
        <dbReference type="ARBA" id="ARBA00049244"/>
    </source>
</evidence>
<keyword evidence="4 11" id="KW-0235">DNA replication</keyword>
<keyword evidence="9 11" id="KW-0239">DNA-directed DNA polymerase</keyword>
<dbReference type="PRINTS" id="PR00300">
    <property type="entry name" value="CLPPROTEASEA"/>
</dbReference>
<dbReference type="EC" id="2.7.7.7" evidence="11"/>